<evidence type="ECO:0000256" key="3">
    <source>
        <dbReference type="SAM" id="Phobius"/>
    </source>
</evidence>
<dbReference type="PANTHER" id="PTHR37313">
    <property type="entry name" value="UPF0749 PROTEIN RV1825"/>
    <property type="match status" value="1"/>
</dbReference>
<organism evidence="4 5">
    <name type="scientific">Hydrogenispora ethanolica</name>
    <dbReference type="NCBI Taxonomy" id="1082276"/>
    <lineage>
        <taxon>Bacteria</taxon>
        <taxon>Bacillati</taxon>
        <taxon>Bacillota</taxon>
        <taxon>Hydrogenispora</taxon>
    </lineage>
</organism>
<gene>
    <name evidence="4" type="ORF">EDC14_100624</name>
</gene>
<comment type="similarity">
    <text evidence="1">Belongs to the UPF0749 family.</text>
</comment>
<feature type="transmembrane region" description="Helical" evidence="3">
    <location>
        <begin position="6"/>
        <end position="25"/>
    </location>
</feature>
<keyword evidence="3" id="KW-0812">Transmembrane</keyword>
<keyword evidence="3" id="KW-1133">Transmembrane helix</keyword>
<keyword evidence="2" id="KW-0175">Coiled coil</keyword>
<dbReference type="InterPro" id="IPR010273">
    <property type="entry name" value="DUF881"/>
</dbReference>
<dbReference type="OrthoDB" id="9776196at2"/>
<reference evidence="4 5" key="1">
    <citation type="submission" date="2019-03" db="EMBL/GenBank/DDBJ databases">
        <title>Genomic Encyclopedia of Type Strains, Phase IV (KMG-IV): sequencing the most valuable type-strain genomes for metagenomic binning, comparative biology and taxonomic classification.</title>
        <authorList>
            <person name="Goeker M."/>
        </authorList>
    </citation>
    <scope>NUCLEOTIDE SEQUENCE [LARGE SCALE GENOMIC DNA]</scope>
    <source>
        <strain evidence="4 5">LX-B</strain>
    </source>
</reference>
<name>A0A4R1RZU1_HYDET</name>
<dbReference type="RefSeq" id="WP_132013529.1">
    <property type="nucleotide sequence ID" value="NZ_SLUN01000006.1"/>
</dbReference>
<dbReference type="AlphaFoldDB" id="A0A4R1RZU1"/>
<accession>A0A4R1RZU1</accession>
<dbReference type="Gene3D" id="3.30.70.1880">
    <property type="entry name" value="Protein of unknown function DUF881"/>
    <property type="match status" value="1"/>
</dbReference>
<evidence type="ECO:0000256" key="2">
    <source>
        <dbReference type="SAM" id="Coils"/>
    </source>
</evidence>
<dbReference type="EMBL" id="SLUN01000006">
    <property type="protein sequence ID" value="TCL72316.1"/>
    <property type="molecule type" value="Genomic_DNA"/>
</dbReference>
<protein>
    <submittedName>
        <fullName evidence="4">Uncharacterized protein YlxW (UPF0749 family)</fullName>
    </submittedName>
</protein>
<keyword evidence="3" id="KW-0472">Membrane</keyword>
<evidence type="ECO:0000313" key="4">
    <source>
        <dbReference type="EMBL" id="TCL72316.1"/>
    </source>
</evidence>
<evidence type="ECO:0000256" key="1">
    <source>
        <dbReference type="ARBA" id="ARBA00009108"/>
    </source>
</evidence>
<feature type="coiled-coil region" evidence="2">
    <location>
        <begin position="42"/>
        <end position="83"/>
    </location>
</feature>
<dbReference type="Proteomes" id="UP000295008">
    <property type="component" value="Unassembled WGS sequence"/>
</dbReference>
<proteinExistence type="inferred from homology"/>
<comment type="caution">
    <text evidence="4">The sequence shown here is derived from an EMBL/GenBank/DDBJ whole genome shotgun (WGS) entry which is preliminary data.</text>
</comment>
<dbReference type="Pfam" id="PF05949">
    <property type="entry name" value="DUF881"/>
    <property type="match status" value="1"/>
</dbReference>
<dbReference type="PANTHER" id="PTHR37313:SF2">
    <property type="entry name" value="UPF0749 PROTEIN YLXX"/>
    <property type="match status" value="1"/>
</dbReference>
<sequence>MISTNRSWQLGVGIVAMVLGMLLVFQFRTEWKIRSTLPTRQINELAKLFSTQKRQLEKYEQEIADLRKQVKDYDRDREVTRLKMSAGLVPLSGKGVRIVLSDSDKKLKDYEDPVFYIVHYDQLELLVNELWAAGAEAISVNKNRIGSTTGFSCAGTTILIDTKRLAPPYVVEAIGDPENLKSALMMPGGFVEQQILSFNLKFSIQPEDELLIPAYKGSISFEHAKMAEEGE</sequence>
<keyword evidence="5" id="KW-1185">Reference proteome</keyword>
<evidence type="ECO:0000313" key="5">
    <source>
        <dbReference type="Proteomes" id="UP000295008"/>
    </source>
</evidence>